<evidence type="ECO:0000256" key="2">
    <source>
        <dbReference type="ARBA" id="ARBA00004229"/>
    </source>
</evidence>
<evidence type="ECO:0000313" key="19">
    <source>
        <dbReference type="Proteomes" id="UP000682877"/>
    </source>
</evidence>
<feature type="region of interest" description="Disordered" evidence="16">
    <location>
        <begin position="371"/>
        <end position="392"/>
    </location>
</feature>
<evidence type="ECO:0000256" key="15">
    <source>
        <dbReference type="RuleBase" id="RU000598"/>
    </source>
</evidence>
<evidence type="ECO:0000256" key="14">
    <source>
        <dbReference type="ARBA" id="ARBA00048679"/>
    </source>
</evidence>
<keyword evidence="9" id="KW-0418">Kinase</keyword>
<comment type="catalytic activity">
    <reaction evidence="13">
        <text>L-threonyl-[protein] + ATP = O-phospho-L-threonyl-[protein] + ADP + H(+)</text>
        <dbReference type="Rhea" id="RHEA:46608"/>
        <dbReference type="Rhea" id="RHEA-COMP:11060"/>
        <dbReference type="Rhea" id="RHEA-COMP:11605"/>
        <dbReference type="ChEBI" id="CHEBI:15378"/>
        <dbReference type="ChEBI" id="CHEBI:30013"/>
        <dbReference type="ChEBI" id="CHEBI:30616"/>
        <dbReference type="ChEBI" id="CHEBI:61977"/>
        <dbReference type="ChEBI" id="CHEBI:456216"/>
        <dbReference type="EC" id="2.7.11.1"/>
    </reaction>
</comment>
<evidence type="ECO:0000256" key="5">
    <source>
        <dbReference type="ARBA" id="ARBA00022527"/>
    </source>
</evidence>
<evidence type="ECO:0000256" key="8">
    <source>
        <dbReference type="ARBA" id="ARBA00022741"/>
    </source>
</evidence>
<dbReference type="AlphaFoldDB" id="A0A8S1ZXK6"/>
<keyword evidence="6" id="KW-0028">Amino-acid biosynthesis</keyword>
<dbReference type="EC" id="4.2.1.19" evidence="15"/>
<comment type="pathway">
    <text evidence="3 15">Amino-acid biosynthesis; L-histidine biosynthesis; L-histidine from 5-phospho-alpha-D-ribose 1-diphosphate: step 6/9.</text>
</comment>
<keyword evidence="7" id="KW-0808">Transferase</keyword>
<dbReference type="SUPFAM" id="SSF54211">
    <property type="entry name" value="Ribosomal protein S5 domain 2-like"/>
    <property type="match status" value="2"/>
</dbReference>
<dbReference type="Pfam" id="PF00475">
    <property type="entry name" value="IGPD"/>
    <property type="match status" value="1"/>
</dbReference>
<dbReference type="GO" id="GO:0005524">
    <property type="term" value="F:ATP binding"/>
    <property type="evidence" value="ECO:0007669"/>
    <property type="project" value="UniProtKB-KW"/>
</dbReference>
<comment type="similarity">
    <text evidence="4 15">Belongs to the imidazoleglycerol-phosphate dehydratase family.</text>
</comment>
<evidence type="ECO:0000256" key="1">
    <source>
        <dbReference type="ARBA" id="ARBA00001723"/>
    </source>
</evidence>
<dbReference type="NCBIfam" id="NF002108">
    <property type="entry name" value="PRK00951.1-3"/>
    <property type="match status" value="1"/>
</dbReference>
<evidence type="ECO:0000256" key="6">
    <source>
        <dbReference type="ARBA" id="ARBA00022605"/>
    </source>
</evidence>
<keyword evidence="12 15" id="KW-0456">Lyase</keyword>
<evidence type="ECO:0000256" key="16">
    <source>
        <dbReference type="SAM" id="MobiDB-lite"/>
    </source>
</evidence>
<dbReference type="PROSITE" id="PS00954">
    <property type="entry name" value="IGP_DEHYDRATASE_1"/>
    <property type="match status" value="1"/>
</dbReference>
<dbReference type="GO" id="GO:0004674">
    <property type="term" value="F:protein serine/threonine kinase activity"/>
    <property type="evidence" value="ECO:0007669"/>
    <property type="project" value="UniProtKB-KW"/>
</dbReference>
<protein>
    <recommendedName>
        <fullName evidence="15">Imidazoleglycerol-phosphate dehydratase</fullName>
        <ecNumber evidence="15">4.2.1.19</ecNumber>
    </recommendedName>
</protein>
<keyword evidence="19" id="KW-1185">Reference proteome</keyword>
<dbReference type="InterPro" id="IPR038494">
    <property type="entry name" value="IGPD_sf"/>
</dbReference>
<evidence type="ECO:0000256" key="11">
    <source>
        <dbReference type="ARBA" id="ARBA00023102"/>
    </source>
</evidence>
<comment type="catalytic activity">
    <reaction evidence="1 15">
        <text>D-erythro-1-(imidazol-4-yl)glycerol 3-phosphate = 3-(imidazol-4-yl)-2-oxopropyl phosphate + H2O</text>
        <dbReference type="Rhea" id="RHEA:11040"/>
        <dbReference type="ChEBI" id="CHEBI:15377"/>
        <dbReference type="ChEBI" id="CHEBI:57766"/>
        <dbReference type="ChEBI" id="CHEBI:58278"/>
        <dbReference type="EC" id="4.2.1.19"/>
    </reaction>
</comment>
<keyword evidence="8" id="KW-0547">Nucleotide-binding</keyword>
<comment type="catalytic activity">
    <reaction evidence="14">
        <text>L-seryl-[protein] + ATP = O-phospho-L-seryl-[protein] + ADP + H(+)</text>
        <dbReference type="Rhea" id="RHEA:17989"/>
        <dbReference type="Rhea" id="RHEA-COMP:9863"/>
        <dbReference type="Rhea" id="RHEA-COMP:11604"/>
        <dbReference type="ChEBI" id="CHEBI:15378"/>
        <dbReference type="ChEBI" id="CHEBI:29999"/>
        <dbReference type="ChEBI" id="CHEBI:30616"/>
        <dbReference type="ChEBI" id="CHEBI:83421"/>
        <dbReference type="ChEBI" id="CHEBI:456216"/>
        <dbReference type="EC" id="2.7.11.1"/>
    </reaction>
</comment>
<dbReference type="EMBL" id="LR999453">
    <property type="protein sequence ID" value="CAE5968164.1"/>
    <property type="molecule type" value="Genomic_DNA"/>
</dbReference>
<sequence>MILFLRLRISDAEGRIRNIYFPFETAIDTAWSVAAEMVSELDITNQDVAKIAEMIDAEIAALVPDWKTDLSECNRHQLICQKPLTVSLFWAVKCPMKHDSELAQRRRIKASSFLPSAANKMELSSASAIYGHSSSAAQLLRLKLGLMDLLPRRAMIVSSYSSIPRFLRMESQSCASSPIKNVSRATSASSSIELARIGEVKRVTKETNVSVKINLDGTGVADSSTGIPFLDHMLDQLASHGLFDVHVRATGDVHIDDHHTNEDIALAIGTALLKALGERKGINRFGDFTAPLDEALIHVSLDLSGRPYLGYNLEIPTQRVGTYDTQLVEHFFQSLVNTSGMTLHIRQLAGENSHHIIEATFKAFARALRQATEDDPRRGGTIPSSKGVLSRS</sequence>
<dbReference type="FunFam" id="3.30.230.40:FF:000002">
    <property type="entry name" value="Imidazoleglycerol-phosphate dehydratase"/>
    <property type="match status" value="1"/>
</dbReference>
<dbReference type="GO" id="GO:0000105">
    <property type="term" value="P:L-histidine biosynthetic process"/>
    <property type="evidence" value="ECO:0007669"/>
    <property type="project" value="UniProtKB-KW"/>
</dbReference>
<evidence type="ECO:0000256" key="10">
    <source>
        <dbReference type="ARBA" id="ARBA00022840"/>
    </source>
</evidence>
<dbReference type="InterPro" id="IPR020565">
    <property type="entry name" value="ImidazoleglycerP_deHydtase_CS"/>
</dbReference>
<keyword evidence="10" id="KW-0067">ATP-binding</keyword>
<evidence type="ECO:0000256" key="4">
    <source>
        <dbReference type="ARBA" id="ARBA00007481"/>
    </source>
</evidence>
<dbReference type="NCBIfam" id="NF002114">
    <property type="entry name" value="PRK00951.2-4"/>
    <property type="match status" value="1"/>
</dbReference>
<name>A0A8S1ZXK6_ARAAE</name>
<dbReference type="PANTHER" id="PTHR23133">
    <property type="entry name" value="IMIDAZOLEGLYCEROL-PHOSPHATE DEHYDRATASE HIS7"/>
    <property type="match status" value="1"/>
</dbReference>
<dbReference type="Proteomes" id="UP000682877">
    <property type="component" value="Chromosome 3"/>
</dbReference>
<dbReference type="InterPro" id="IPR000807">
    <property type="entry name" value="ImidazoleglycerolP_deHydtase"/>
</dbReference>
<dbReference type="Pfam" id="PF12202">
    <property type="entry name" value="OSR1_C"/>
    <property type="match status" value="1"/>
</dbReference>
<dbReference type="GO" id="GO:0004424">
    <property type="term" value="F:imidazoleglycerol-phosphate dehydratase activity"/>
    <property type="evidence" value="ECO:0007669"/>
    <property type="project" value="UniProtKB-EC"/>
</dbReference>
<dbReference type="CDD" id="cd07914">
    <property type="entry name" value="IGPD"/>
    <property type="match status" value="1"/>
</dbReference>
<evidence type="ECO:0000256" key="7">
    <source>
        <dbReference type="ARBA" id="ARBA00022679"/>
    </source>
</evidence>
<dbReference type="GO" id="GO:0009507">
    <property type="term" value="C:chloroplast"/>
    <property type="evidence" value="ECO:0007669"/>
    <property type="project" value="UniProtKB-SubCell"/>
</dbReference>
<dbReference type="InterPro" id="IPR024678">
    <property type="entry name" value="Kinase_OSR1/WNK_CCT"/>
</dbReference>
<evidence type="ECO:0000259" key="17">
    <source>
        <dbReference type="Pfam" id="PF12202"/>
    </source>
</evidence>
<gene>
    <name evidence="18" type="ORF">AARE701A_LOCUS7873</name>
</gene>
<keyword evidence="11 15" id="KW-0368">Histidine biosynthesis</keyword>
<dbReference type="PROSITE" id="PS00955">
    <property type="entry name" value="IGP_DEHYDRATASE_2"/>
    <property type="match status" value="1"/>
</dbReference>
<accession>A0A8S1ZXK6</accession>
<organism evidence="18 19">
    <name type="scientific">Arabidopsis arenosa</name>
    <name type="common">Sand rock-cress</name>
    <name type="synonym">Cardaminopsis arenosa</name>
    <dbReference type="NCBI Taxonomy" id="38785"/>
    <lineage>
        <taxon>Eukaryota</taxon>
        <taxon>Viridiplantae</taxon>
        <taxon>Streptophyta</taxon>
        <taxon>Embryophyta</taxon>
        <taxon>Tracheophyta</taxon>
        <taxon>Spermatophyta</taxon>
        <taxon>Magnoliopsida</taxon>
        <taxon>eudicotyledons</taxon>
        <taxon>Gunneridae</taxon>
        <taxon>Pentapetalae</taxon>
        <taxon>rosids</taxon>
        <taxon>malvids</taxon>
        <taxon>Brassicales</taxon>
        <taxon>Brassicaceae</taxon>
        <taxon>Camelineae</taxon>
        <taxon>Arabidopsis</taxon>
    </lineage>
</organism>
<dbReference type="Gene3D" id="3.30.230.40">
    <property type="entry name" value="Imidazole glycerol phosphate dehydratase, domain 1"/>
    <property type="match status" value="2"/>
</dbReference>
<proteinExistence type="inferred from homology"/>
<evidence type="ECO:0000313" key="18">
    <source>
        <dbReference type="EMBL" id="CAE5968164.1"/>
    </source>
</evidence>
<comment type="subcellular location">
    <subcellularLocation>
        <location evidence="2">Plastid</location>
        <location evidence="2">Chloroplast</location>
    </subcellularLocation>
</comment>
<dbReference type="InterPro" id="IPR020568">
    <property type="entry name" value="Ribosomal_Su5_D2-typ_SF"/>
</dbReference>
<dbReference type="PANTHER" id="PTHR23133:SF2">
    <property type="entry name" value="IMIDAZOLEGLYCEROL-PHOSPHATE DEHYDRATASE"/>
    <property type="match status" value="1"/>
</dbReference>
<dbReference type="HAMAP" id="MF_00076">
    <property type="entry name" value="HisB"/>
    <property type="match status" value="1"/>
</dbReference>
<reference evidence="18" key="1">
    <citation type="submission" date="2021-01" db="EMBL/GenBank/DDBJ databases">
        <authorList>
            <person name="Bezrukov I."/>
        </authorList>
    </citation>
    <scope>NUCLEOTIDE SEQUENCE</scope>
</reference>
<dbReference type="NCBIfam" id="NF002111">
    <property type="entry name" value="PRK00951.2-1"/>
    <property type="match status" value="1"/>
</dbReference>
<feature type="domain" description="Serine/threonine-protein kinase OSR1/WNK CCT" evidence="17">
    <location>
        <begin position="5"/>
        <end position="59"/>
    </location>
</feature>
<dbReference type="FunFam" id="3.30.230.40:FF:000003">
    <property type="entry name" value="Imidazoleglycerol-phosphate dehydratase HisB"/>
    <property type="match status" value="1"/>
</dbReference>
<evidence type="ECO:0000256" key="13">
    <source>
        <dbReference type="ARBA" id="ARBA00047899"/>
    </source>
</evidence>
<evidence type="ECO:0000256" key="9">
    <source>
        <dbReference type="ARBA" id="ARBA00022777"/>
    </source>
</evidence>
<evidence type="ECO:0000256" key="3">
    <source>
        <dbReference type="ARBA" id="ARBA00005047"/>
    </source>
</evidence>
<keyword evidence="5" id="KW-0723">Serine/threonine-protein kinase</keyword>
<evidence type="ECO:0000256" key="12">
    <source>
        <dbReference type="ARBA" id="ARBA00023239"/>
    </source>
</evidence>
<dbReference type="Gene3D" id="3.10.20.90">
    <property type="entry name" value="Phosphatidylinositol 3-kinase Catalytic Subunit, Chain A, domain 1"/>
    <property type="match status" value="1"/>
</dbReference>